<dbReference type="InterPro" id="IPR001789">
    <property type="entry name" value="Sig_transdc_resp-reg_receiver"/>
</dbReference>
<accession>A0AAN6G1B1</accession>
<dbReference type="InterPro" id="IPR036097">
    <property type="entry name" value="HisK_dim/P_sf"/>
</dbReference>
<dbReference type="Proteomes" id="UP001168146">
    <property type="component" value="Unassembled WGS sequence"/>
</dbReference>
<dbReference type="PANTHER" id="PTHR43047">
    <property type="entry name" value="TWO-COMPONENT HISTIDINE PROTEIN KINASE"/>
    <property type="match status" value="1"/>
</dbReference>
<dbReference type="InterPro" id="IPR003594">
    <property type="entry name" value="HATPase_dom"/>
</dbReference>
<feature type="modified residue" description="4-aspartylphosphate" evidence="6">
    <location>
        <position position="930"/>
    </location>
</feature>
<dbReference type="Gene3D" id="3.40.50.2300">
    <property type="match status" value="1"/>
</dbReference>
<dbReference type="InterPro" id="IPR000014">
    <property type="entry name" value="PAS"/>
</dbReference>
<evidence type="ECO:0000313" key="9">
    <source>
        <dbReference type="EMBL" id="KAK0327340.1"/>
    </source>
</evidence>
<sequence length="1013" mass="111222">MNNAADDNGFFARGSRSWTSVIPRTAHNDIFLNADYASTSLGPIADWGHALRLYASMALSDNRGAIVYWGPELVAFYNAKAVECLQGVHPFLMGRSYYEAFPELSQSLAPQLEHAAANGETVEMDDILLFLERNGYPEEAYFVGQFIPIRGDSGTVEGWYNTVTESTAQVLFERRRRVVDRIAAIPPLPVTETLSMFVDALRLNPHDITAALLYSFDELAPEGAANLHLHGSIGIPEGHRIAPAEAHLETGQNGLVPWFRRALLTGKPHVLKTTEAVLRELCHGIIWCGYGESSRDLVICPLAISGNVLGFLVQGANPRRPYDETMENSIVDVTRQMEVKWINAITAQQAKLRELVLEQRATDSESRLQHMAHHAPMGMCQIGTDHKIQFANDQFYEITGHDRSKPDLSEFRKSLAADERDRSLQTAEGLLSGDTRIVQEIRLERRWSPPAEERSEASTINAWMQVIAFPLMEEGKPKLLMAYVSDISHQKWAEDVQTRTAAAATLAKQRQEEFIDVTSHEMRNPLSAITQLADGIARSLHATPGDEPAVWRDVVQENAAAAGTILACAAHQKRIIDDVLMLSRLESHMLSIAPVVAQPSKVVADTIRMFDGEAEMTGTKIEVVKEESHGTWDVDWMLLDTSRLTQILINLISNAVKFTASQPERNIKVVFGQLPRRPQQLDTPFGDVEWIPPKDPDRLNTALPELKRDEEELYLYFYVQDTGLGVTPHQRGRLFKRFSQATAKTHIAYGGSGLGLYICRELAEKQGGGVGVASQSGKGSAFAFYIETRAAPAPAYSRPRTTTTSSGLGLTTDGHAAATELQSAAQQPPGGGSGGDGGGARQLRQGLHILLVEDNLVNQRVLAKQLRTRAKCTVTVANHGAEALGILAQTAGWRDGGRNPLQAPADHRAEPPTTTMTMMRRPRVDVVLMDVEMPIMDGLACSRRIRECEAGGRGGRRRLPIIAVTANVRQEQKETAFAAGVDSVLSKPFTVGEVLARIEEVLGSLGDEAAGCE</sequence>
<comment type="catalytic activity">
    <reaction evidence="1">
        <text>ATP + protein L-histidine = ADP + protein N-phospho-L-histidine.</text>
        <dbReference type="EC" id="2.7.13.3"/>
    </reaction>
</comment>
<dbReference type="SUPFAM" id="SSF47384">
    <property type="entry name" value="Homodimeric domain of signal transducing histidine kinase"/>
    <property type="match status" value="1"/>
</dbReference>
<protein>
    <recommendedName>
        <fullName evidence="2">histidine kinase</fullName>
        <ecNumber evidence="2">2.7.13.3</ecNumber>
    </recommendedName>
</protein>
<dbReference type="InterPro" id="IPR003661">
    <property type="entry name" value="HisK_dim/P_dom"/>
</dbReference>
<dbReference type="SUPFAM" id="SSF55874">
    <property type="entry name" value="ATPase domain of HSP90 chaperone/DNA topoisomerase II/histidine kinase"/>
    <property type="match status" value="1"/>
</dbReference>
<dbReference type="SUPFAM" id="SSF52172">
    <property type="entry name" value="CheY-like"/>
    <property type="match status" value="1"/>
</dbReference>
<dbReference type="GO" id="GO:0009927">
    <property type="term" value="F:histidine phosphotransfer kinase activity"/>
    <property type="evidence" value="ECO:0007669"/>
    <property type="project" value="TreeGrafter"/>
</dbReference>
<dbReference type="Pfam" id="PF00072">
    <property type="entry name" value="Response_reg"/>
    <property type="match status" value="1"/>
</dbReference>
<proteinExistence type="predicted"/>
<dbReference type="Pfam" id="PF02518">
    <property type="entry name" value="HATPase_c"/>
    <property type="match status" value="1"/>
</dbReference>
<dbReference type="CDD" id="cd00082">
    <property type="entry name" value="HisKA"/>
    <property type="match status" value="1"/>
</dbReference>
<dbReference type="InterPro" id="IPR004358">
    <property type="entry name" value="Sig_transdc_His_kin-like_C"/>
</dbReference>
<keyword evidence="4" id="KW-0808">Transferase</keyword>
<dbReference type="EC" id="2.7.13.3" evidence="2"/>
<gene>
    <name evidence="9" type="ORF">LTR82_002103</name>
</gene>
<comment type="caution">
    <text evidence="9">The sequence shown here is derived from an EMBL/GenBank/DDBJ whole genome shotgun (WGS) entry which is preliminary data.</text>
</comment>
<evidence type="ECO:0000256" key="1">
    <source>
        <dbReference type="ARBA" id="ARBA00000085"/>
    </source>
</evidence>
<dbReference type="NCBIfam" id="TIGR00229">
    <property type="entry name" value="sensory_box"/>
    <property type="match status" value="1"/>
</dbReference>
<dbReference type="InterPro" id="IPR035965">
    <property type="entry name" value="PAS-like_dom_sf"/>
</dbReference>
<dbReference type="InterPro" id="IPR013656">
    <property type="entry name" value="PAS_4"/>
</dbReference>
<name>A0AAN6G1B1_9PEZI</name>
<dbReference type="SMART" id="SM00388">
    <property type="entry name" value="HisKA"/>
    <property type="match status" value="1"/>
</dbReference>
<organism evidence="9 10">
    <name type="scientific">Friedmanniomyces endolithicus</name>
    <dbReference type="NCBI Taxonomy" id="329885"/>
    <lineage>
        <taxon>Eukaryota</taxon>
        <taxon>Fungi</taxon>
        <taxon>Dikarya</taxon>
        <taxon>Ascomycota</taxon>
        <taxon>Pezizomycotina</taxon>
        <taxon>Dothideomycetes</taxon>
        <taxon>Dothideomycetidae</taxon>
        <taxon>Mycosphaerellales</taxon>
        <taxon>Teratosphaeriaceae</taxon>
        <taxon>Friedmanniomyces</taxon>
    </lineage>
</organism>
<dbReference type="AlphaFoldDB" id="A0AAN6G1B1"/>
<dbReference type="EMBL" id="JASUXU010000003">
    <property type="protein sequence ID" value="KAK0327340.1"/>
    <property type="molecule type" value="Genomic_DNA"/>
</dbReference>
<dbReference type="PANTHER" id="PTHR43047:SF72">
    <property type="entry name" value="OSMOSENSING HISTIDINE PROTEIN KINASE SLN1"/>
    <property type="match status" value="1"/>
</dbReference>
<dbReference type="InterPro" id="IPR005467">
    <property type="entry name" value="His_kinase_dom"/>
</dbReference>
<evidence type="ECO:0000256" key="4">
    <source>
        <dbReference type="ARBA" id="ARBA00022679"/>
    </source>
</evidence>
<evidence type="ECO:0000256" key="2">
    <source>
        <dbReference type="ARBA" id="ARBA00012438"/>
    </source>
</evidence>
<dbReference type="Gene3D" id="3.30.450.20">
    <property type="entry name" value="PAS domain"/>
    <property type="match status" value="2"/>
</dbReference>
<dbReference type="SMART" id="SM00448">
    <property type="entry name" value="REC"/>
    <property type="match status" value="1"/>
</dbReference>
<evidence type="ECO:0000256" key="3">
    <source>
        <dbReference type="ARBA" id="ARBA00022553"/>
    </source>
</evidence>
<dbReference type="Gene3D" id="3.30.565.10">
    <property type="entry name" value="Histidine kinase-like ATPase, C-terminal domain"/>
    <property type="match status" value="1"/>
</dbReference>
<reference evidence="9" key="1">
    <citation type="submission" date="2021-12" db="EMBL/GenBank/DDBJ databases">
        <title>Black yeast isolated from Biological Soil Crust.</title>
        <authorList>
            <person name="Kurbessoian T."/>
        </authorList>
    </citation>
    <scope>NUCLEOTIDE SEQUENCE</scope>
    <source>
        <strain evidence="9">CCFEE 5208</strain>
    </source>
</reference>
<dbReference type="InterPro" id="IPR036890">
    <property type="entry name" value="HATPase_C_sf"/>
</dbReference>
<evidence type="ECO:0000259" key="7">
    <source>
        <dbReference type="PROSITE" id="PS50109"/>
    </source>
</evidence>
<keyword evidence="5" id="KW-0418">Kinase</keyword>
<dbReference type="SMART" id="SM00387">
    <property type="entry name" value="HATPase_c"/>
    <property type="match status" value="1"/>
</dbReference>
<dbReference type="SUPFAM" id="SSF55785">
    <property type="entry name" value="PYP-like sensor domain (PAS domain)"/>
    <property type="match status" value="1"/>
</dbReference>
<feature type="domain" description="Response regulatory" evidence="8">
    <location>
        <begin position="848"/>
        <end position="1002"/>
    </location>
</feature>
<feature type="domain" description="Histidine kinase" evidence="7">
    <location>
        <begin position="517"/>
        <end position="790"/>
    </location>
</feature>
<dbReference type="Pfam" id="PF00512">
    <property type="entry name" value="HisKA"/>
    <property type="match status" value="1"/>
</dbReference>
<evidence type="ECO:0000259" key="8">
    <source>
        <dbReference type="PROSITE" id="PS50110"/>
    </source>
</evidence>
<dbReference type="InterPro" id="IPR011006">
    <property type="entry name" value="CheY-like_superfamily"/>
</dbReference>
<evidence type="ECO:0000256" key="6">
    <source>
        <dbReference type="PROSITE-ProRule" id="PRU00169"/>
    </source>
</evidence>
<dbReference type="GO" id="GO:0000155">
    <property type="term" value="F:phosphorelay sensor kinase activity"/>
    <property type="evidence" value="ECO:0007669"/>
    <property type="project" value="InterPro"/>
</dbReference>
<dbReference type="PRINTS" id="PR00344">
    <property type="entry name" value="BCTRLSENSOR"/>
</dbReference>
<evidence type="ECO:0000256" key="5">
    <source>
        <dbReference type="ARBA" id="ARBA00022777"/>
    </source>
</evidence>
<dbReference type="GO" id="GO:0005886">
    <property type="term" value="C:plasma membrane"/>
    <property type="evidence" value="ECO:0007669"/>
    <property type="project" value="TreeGrafter"/>
</dbReference>
<dbReference type="CDD" id="cd17546">
    <property type="entry name" value="REC_hyHK_CKI1_RcsC-like"/>
    <property type="match status" value="1"/>
</dbReference>
<dbReference type="Pfam" id="PF08448">
    <property type="entry name" value="PAS_4"/>
    <property type="match status" value="1"/>
</dbReference>
<evidence type="ECO:0000313" key="10">
    <source>
        <dbReference type="Proteomes" id="UP001168146"/>
    </source>
</evidence>
<dbReference type="PROSITE" id="PS50110">
    <property type="entry name" value="RESPONSE_REGULATORY"/>
    <property type="match status" value="1"/>
</dbReference>
<keyword evidence="3 6" id="KW-0597">Phosphoprotein</keyword>
<dbReference type="PROSITE" id="PS50109">
    <property type="entry name" value="HIS_KIN"/>
    <property type="match status" value="1"/>
</dbReference>
<dbReference type="Gene3D" id="1.10.287.130">
    <property type="match status" value="1"/>
</dbReference>